<feature type="region of interest" description="Disordered" evidence="5">
    <location>
        <begin position="315"/>
        <end position="336"/>
    </location>
</feature>
<dbReference type="InterPro" id="IPR044522">
    <property type="entry name" value="TSO1-like"/>
</dbReference>
<dbReference type="PROSITE" id="PS51634">
    <property type="entry name" value="CRC"/>
    <property type="match status" value="2"/>
</dbReference>
<keyword evidence="3" id="KW-0217">Developmental protein</keyword>
<dbReference type="InterPro" id="IPR005172">
    <property type="entry name" value="CRC"/>
</dbReference>
<organism evidence="7 8">
    <name type="scientific">Brassica campestris</name>
    <name type="common">Field mustard</name>
    <dbReference type="NCBI Taxonomy" id="3711"/>
    <lineage>
        <taxon>Eukaryota</taxon>
        <taxon>Viridiplantae</taxon>
        <taxon>Streptophyta</taxon>
        <taxon>Embryophyta</taxon>
        <taxon>Tracheophyta</taxon>
        <taxon>Spermatophyta</taxon>
        <taxon>Magnoliopsida</taxon>
        <taxon>eudicotyledons</taxon>
        <taxon>Gunneridae</taxon>
        <taxon>Pentapetalae</taxon>
        <taxon>rosids</taxon>
        <taxon>malvids</taxon>
        <taxon>Brassicales</taxon>
        <taxon>Brassicaceae</taxon>
        <taxon>Brassiceae</taxon>
        <taxon>Brassica</taxon>
    </lineage>
</organism>
<comment type="subcellular location">
    <subcellularLocation>
        <location evidence="1">Nucleus</location>
    </subcellularLocation>
</comment>
<dbReference type="PANTHER" id="PTHR46159:SF13">
    <property type="entry name" value="CRC DOMAIN-CONTAINING PROTEIN TSO1"/>
    <property type="match status" value="1"/>
</dbReference>
<reference evidence="7 8" key="1">
    <citation type="submission" date="2021-07" db="EMBL/GenBank/DDBJ databases">
        <authorList>
            <consortium name="Genoscope - CEA"/>
            <person name="William W."/>
        </authorList>
    </citation>
    <scope>NUCLEOTIDE SEQUENCE [LARGE SCALE GENOMIC DNA]</scope>
</reference>
<dbReference type="GO" id="GO:0003700">
    <property type="term" value="F:DNA-binding transcription factor activity"/>
    <property type="evidence" value="ECO:0007669"/>
    <property type="project" value="InterPro"/>
</dbReference>
<feature type="region of interest" description="Disordered" evidence="5">
    <location>
        <begin position="698"/>
        <end position="733"/>
    </location>
</feature>
<evidence type="ECO:0000256" key="3">
    <source>
        <dbReference type="ARBA" id="ARBA00022473"/>
    </source>
</evidence>
<feature type="region of interest" description="Disordered" evidence="5">
    <location>
        <begin position="738"/>
        <end position="757"/>
    </location>
</feature>
<evidence type="ECO:0000256" key="2">
    <source>
        <dbReference type="ARBA" id="ARBA00007267"/>
    </source>
</evidence>
<dbReference type="GO" id="GO:0005634">
    <property type="term" value="C:nucleus"/>
    <property type="evidence" value="ECO:0007669"/>
    <property type="project" value="UniProtKB-SubCell"/>
</dbReference>
<proteinExistence type="inferred from homology"/>
<feature type="domain" description="CRC" evidence="6">
    <location>
        <begin position="974"/>
        <end position="1099"/>
    </location>
</feature>
<feature type="compositionally biased region" description="Acidic residues" evidence="5">
    <location>
        <begin position="704"/>
        <end position="713"/>
    </location>
</feature>
<dbReference type="SMART" id="SM01114">
    <property type="entry name" value="CXC"/>
    <property type="match status" value="4"/>
</dbReference>
<name>A0A8D9GLS9_BRACM</name>
<dbReference type="Proteomes" id="UP000694005">
    <property type="component" value="Chromosome A03"/>
</dbReference>
<evidence type="ECO:0000256" key="5">
    <source>
        <dbReference type="SAM" id="MobiDB-lite"/>
    </source>
</evidence>
<feature type="compositionally biased region" description="Polar residues" evidence="5">
    <location>
        <begin position="714"/>
        <end position="728"/>
    </location>
</feature>
<protein>
    <recommendedName>
        <fullName evidence="6">CRC domain-containing protein</fullName>
    </recommendedName>
</protein>
<keyword evidence="4" id="KW-0539">Nucleus</keyword>
<gene>
    <name evidence="7" type="ORF">BRAPAZ1V2_A03P43200.2</name>
</gene>
<feature type="compositionally biased region" description="Polar residues" evidence="5">
    <location>
        <begin position="866"/>
        <end position="880"/>
    </location>
</feature>
<feature type="region of interest" description="Disordered" evidence="5">
    <location>
        <begin position="856"/>
        <end position="880"/>
    </location>
</feature>
<feature type="domain" description="CRC" evidence="6">
    <location>
        <begin position="336"/>
        <end position="462"/>
    </location>
</feature>
<dbReference type="PANTHER" id="PTHR46159">
    <property type="entry name" value="PROTEIN TESMIN/TSO1-LIKE CXC 2"/>
    <property type="match status" value="1"/>
</dbReference>
<dbReference type="InterPro" id="IPR033467">
    <property type="entry name" value="Tesmin/TSO1-like_CXC"/>
</dbReference>
<evidence type="ECO:0000259" key="6">
    <source>
        <dbReference type="PROSITE" id="PS51634"/>
    </source>
</evidence>
<evidence type="ECO:0000313" key="7">
    <source>
        <dbReference type="EMBL" id="CAG7882977.1"/>
    </source>
</evidence>
<evidence type="ECO:0000313" key="8">
    <source>
        <dbReference type="Proteomes" id="UP000694005"/>
    </source>
</evidence>
<dbReference type="EMBL" id="LS974619">
    <property type="protein sequence ID" value="CAG7882977.1"/>
    <property type="molecule type" value="Genomic_DNA"/>
</dbReference>
<evidence type="ECO:0000256" key="1">
    <source>
        <dbReference type="ARBA" id="ARBA00004123"/>
    </source>
</evidence>
<sequence length="1407" mass="156394">METPQKTIIQNGTAVSKLKNSPVFNYINNLSPIKPVRSIPIAQTFGSLSPSVYTPPHKGSRFKRSLLKSYLLFSSSSYLFIWNMFSFCSHTYFSDPAKELVEEALLETVPPKILKNNCISTPPRRAAANDGSCGNGKTDLQKMCDGNVKRKSDTPDWETQFPDTPEMLIYDTLNDSEADRCFLPASSDLKRRSCGGTKPRLEPVSNSKELADALHRGVRRRLLDFEMPDNQTSEKSSSSCVVPPSTGLHLNTAFAMSSKDTNEYSLSANIKVGLQNSTPPVLHSHDILRENETGEAAGQSVVEEIQKSSLALVEMNQSSPKKKRLKSDQAGEGESSCKRCHCKKSKCLKLYCECFASGVYCIVSCSCVDCFNKPIHEDTVLATRKQIESRNPIAFAPKVIRNTDSSIMEAGVDASKTPASVRHKRGCNCKKSNCVKKYCECYQSGVGCSINCRCEGCKNAFGKKDVSSFVGMDIKQDGESKTGQTQQNNELFSYVPLPPSTPMSLRQPLAQLPISSNNMLLPQQSQQLHGASGSFLYENQSFRKQGMGLLSRTETITEDIENVIPSPITNINTVSPNSKRVSLPHLDPPVLTPRRRNAAWKMDNKMKNQSSASQIETPTPKSKFEDSPVFNFINNLSPFEPVKSISSVQTFSSLSFTSPPPVFTSPHPTFHRESRFFRCQNSVDRSKALESVSKEVDLNKDATLEDEEEDTETSCELPQILNSDSQSPPHHGEDIVTQVLLPPSDPTPGGGNDSSSGDVKLRLQEILDAQEESGTPGSRRLMADAAELLVFRSPNDSEAFTCLVDKISSSERRFFAGVKLPTQQHDNEPLAAVPNQPISNMHRGSMRRRCLDFEVPGKRKKDDDQQTVCDNNKPESSSSKCVVPGIGLHLNAIAMASRNTKISITHEYSSSGEIQITPVPSQDTVPEALEQAESQPREASAVEEAPKALVLEELIPDSLQKTKQVLEGGEGESSCKRCNCKKSKCLKLYCECFAAGVYCIDPCSCVDCFNKPIHEDTVLATRKQIESRNPLAFAPKVIRNSDSIMDTSDDASKTPASARHKRGCNCKKSNCLKKYCECYQSGVGCSINCRCEGCKNAFGRKDDIWWFSSQFCLGTSCLRHSSSSAPVRPLLESQRGFRKVNPDRWEFANKGFLRGQKHLLKTITRRKTNNNNQMQPPESSSQQQSLDNCCIEVGRYGLEGEMDSLRRDKQVLMMELVKLRKEQQSTKMYLTLTEAKLKKTESKQHQMMSFLARAMQNPDFLQQLVEHKDKSKDMEEAIRKKRQRTIDQGTSDVVNVEDCDVNVGGGSSSRFVDMKQDIYGDMPEFAMSELDGLAMHIEGLGGQFTGEEVLDVDKREQEGFQNENNESYGEDFLEGLFKEDQDIDFERDGENVDVLIEQLGYLGSSSH</sequence>
<dbReference type="Pfam" id="PF03638">
    <property type="entry name" value="TCR"/>
    <property type="match status" value="4"/>
</dbReference>
<accession>A0A8D9GLS9</accession>
<evidence type="ECO:0000256" key="4">
    <source>
        <dbReference type="ARBA" id="ARBA00023242"/>
    </source>
</evidence>
<dbReference type="Gramene" id="A03p43200.2_BraZ1">
    <property type="protein sequence ID" value="A03p43200.2_BraZ1.CDS"/>
    <property type="gene ID" value="A03g43200.2_BraZ1"/>
</dbReference>
<comment type="similarity">
    <text evidence="2">Belongs to the lin-54 family.</text>
</comment>